<accession>A0A227J0T0</accession>
<organism evidence="1 2">
    <name type="scientific">Vibrio parahaemolyticus</name>
    <dbReference type="NCBI Taxonomy" id="670"/>
    <lineage>
        <taxon>Bacteria</taxon>
        <taxon>Pseudomonadati</taxon>
        <taxon>Pseudomonadota</taxon>
        <taxon>Gammaproteobacteria</taxon>
        <taxon>Vibrionales</taxon>
        <taxon>Vibrionaceae</taxon>
        <taxon>Vibrio</taxon>
    </lineage>
</organism>
<reference evidence="1 2" key="1">
    <citation type="journal article" date="2017" name="Appl. Environ. Microbiol.">
        <title>Parallel evolution of two clades of a major Atlantic endemic Vibrio parahaemolyticus pathogen lineage by independent acquisition of related pathogenicity islands.</title>
        <authorList>
            <person name="Xu F."/>
            <person name="Gonzalez-Escalona N."/>
            <person name="Drees K.P."/>
            <person name="Sebra R.P."/>
            <person name="Cooper V.S."/>
            <person name="Jones S.H."/>
            <person name="Whistler C.A."/>
        </authorList>
    </citation>
    <scope>NUCLEOTIDE SEQUENCE [LARGE SCALE GENOMIC DNA]</scope>
    <source>
        <strain evidence="1 2">MAVP-3</strain>
    </source>
</reference>
<dbReference type="AlphaFoldDB" id="A0A227J0T0"/>
<dbReference type="Proteomes" id="UP000214596">
    <property type="component" value="Unassembled WGS sequence"/>
</dbReference>
<evidence type="ECO:0000313" key="1">
    <source>
        <dbReference type="EMBL" id="OXE28686.1"/>
    </source>
</evidence>
<dbReference type="EMBL" id="NIXT01004078">
    <property type="protein sequence ID" value="OXE28686.1"/>
    <property type="molecule type" value="Genomic_DNA"/>
</dbReference>
<proteinExistence type="predicted"/>
<gene>
    <name evidence="1" type="ORF">CA163_32580</name>
</gene>
<sequence>KMQLVTPIKKDVYNLKTPIRQAYTESLDKWIEAVLSNNSEQAQQVALDIQADYPLRLAQNKQTAETYALGVQQTMHEGNKLQDAFRTGWLMSSQG</sequence>
<protein>
    <submittedName>
        <fullName evidence="1">Uncharacterized protein</fullName>
    </submittedName>
</protein>
<feature type="non-terminal residue" evidence="1">
    <location>
        <position position="1"/>
    </location>
</feature>
<name>A0A227J0T0_VIBPH</name>
<feature type="non-terminal residue" evidence="1">
    <location>
        <position position="95"/>
    </location>
</feature>
<comment type="caution">
    <text evidence="1">The sequence shown here is derived from an EMBL/GenBank/DDBJ whole genome shotgun (WGS) entry which is preliminary data.</text>
</comment>
<evidence type="ECO:0000313" key="2">
    <source>
        <dbReference type="Proteomes" id="UP000214596"/>
    </source>
</evidence>